<dbReference type="STRING" id="1123281.SAMN02745180_00900"/>
<sequence>MGKHMKFNKIISYTLILALILTLTGCKSKQATGNNIEQRVETSIQETTQFLEKEMNDAIDLAPEGYWIIMTLARSGENVDQKIFEDYYTNLVKVLNENNGVLHERKYTVYSRTILALTAMGKDPTDVGGYNLLEAMADYEKVIFQGINGPTFALIALDSNNYEIPNNPNANIQGTREMYIDHILEHQLNDGGFEFSARSPEDSADPDMTAMILQALSKYQDIPKVKEATEKALNCLSNMQLDNGGYHSWGSENSESVVQVIMALTELGIDPEDERFVKEGNTLIENLLTFYVEGGGFMHVREGEENNGGGMAGKLDPIATEQGYYGLVAYRRFKNNQNSFYDMTDANNEK</sequence>
<evidence type="ECO:0008006" key="3">
    <source>
        <dbReference type="Google" id="ProtNLM"/>
    </source>
</evidence>
<dbReference type="AlphaFoldDB" id="A0A1M5VH36"/>
<dbReference type="Proteomes" id="UP000184389">
    <property type="component" value="Unassembled WGS sequence"/>
</dbReference>
<dbReference type="SUPFAM" id="SSF48239">
    <property type="entry name" value="Terpenoid cyclases/Protein prenyltransferases"/>
    <property type="match status" value="1"/>
</dbReference>
<dbReference type="EMBL" id="FQXR01000004">
    <property type="protein sequence ID" value="SHH74602.1"/>
    <property type="molecule type" value="Genomic_DNA"/>
</dbReference>
<dbReference type="PROSITE" id="PS51257">
    <property type="entry name" value="PROKAR_LIPOPROTEIN"/>
    <property type="match status" value="1"/>
</dbReference>
<dbReference type="CDD" id="cd00688">
    <property type="entry name" value="ISOPREN_C2_like"/>
    <property type="match status" value="1"/>
</dbReference>
<accession>A0A1M5VH36</accession>
<proteinExistence type="predicted"/>
<keyword evidence="2" id="KW-1185">Reference proteome</keyword>
<evidence type="ECO:0000313" key="2">
    <source>
        <dbReference type="Proteomes" id="UP000184389"/>
    </source>
</evidence>
<reference evidence="1 2" key="1">
    <citation type="submission" date="2016-11" db="EMBL/GenBank/DDBJ databases">
        <authorList>
            <person name="Jaros S."/>
            <person name="Januszkiewicz K."/>
            <person name="Wedrychowicz H."/>
        </authorList>
    </citation>
    <scope>NUCLEOTIDE SEQUENCE [LARGE SCALE GENOMIC DNA]</scope>
    <source>
        <strain evidence="1 2">DSM 13106</strain>
    </source>
</reference>
<organism evidence="1 2">
    <name type="scientific">Sporanaerobacter acetigenes DSM 13106</name>
    <dbReference type="NCBI Taxonomy" id="1123281"/>
    <lineage>
        <taxon>Bacteria</taxon>
        <taxon>Bacillati</taxon>
        <taxon>Bacillota</taxon>
        <taxon>Tissierellia</taxon>
        <taxon>Tissierellales</taxon>
        <taxon>Sporanaerobacteraceae</taxon>
        <taxon>Sporanaerobacter</taxon>
    </lineage>
</organism>
<evidence type="ECO:0000313" key="1">
    <source>
        <dbReference type="EMBL" id="SHH74602.1"/>
    </source>
</evidence>
<gene>
    <name evidence="1" type="ORF">SAMN02745180_00900</name>
</gene>
<dbReference type="Gene3D" id="1.50.10.20">
    <property type="match status" value="1"/>
</dbReference>
<protein>
    <recommendedName>
        <fullName evidence="3">Prenyltransferase and squalene oxidase repeat-containing protein</fullName>
    </recommendedName>
</protein>
<dbReference type="InterPro" id="IPR008930">
    <property type="entry name" value="Terpenoid_cyclase/PrenylTrfase"/>
</dbReference>
<name>A0A1M5VH36_9FIRM</name>